<feature type="compositionally biased region" description="Pro residues" evidence="1">
    <location>
        <begin position="79"/>
        <end position="95"/>
    </location>
</feature>
<comment type="caution">
    <text evidence="2">The sequence shown here is derived from an EMBL/GenBank/DDBJ whole genome shotgun (WGS) entry which is preliminary data.</text>
</comment>
<organism evidence="2 3">
    <name type="scientific">Candidatus Tanganyikabacteria bacterium</name>
    <dbReference type="NCBI Taxonomy" id="2961651"/>
    <lineage>
        <taxon>Bacteria</taxon>
        <taxon>Bacillati</taxon>
        <taxon>Candidatus Sericytochromatia</taxon>
        <taxon>Candidatus Tanganyikabacteria</taxon>
    </lineage>
</organism>
<dbReference type="EMBL" id="VGJX01000270">
    <property type="protein sequence ID" value="MBM3274611.1"/>
    <property type="molecule type" value="Genomic_DNA"/>
</dbReference>
<name>A0A938BKV1_9BACT</name>
<evidence type="ECO:0000313" key="2">
    <source>
        <dbReference type="EMBL" id="MBM3274611.1"/>
    </source>
</evidence>
<dbReference type="AlphaFoldDB" id="A0A938BKV1"/>
<reference evidence="2 3" key="1">
    <citation type="submission" date="2019-03" db="EMBL/GenBank/DDBJ databases">
        <title>Lake Tanganyika Metagenome-Assembled Genomes (MAGs).</title>
        <authorList>
            <person name="Tran P."/>
        </authorList>
    </citation>
    <scope>NUCLEOTIDE SEQUENCE [LARGE SCALE GENOMIC DNA]</scope>
    <source>
        <strain evidence="2">K_DeepCast_65m_m2_236</strain>
    </source>
</reference>
<sequence length="310" mass="33426">MRKRFVGASIALHLTLFVGLMGLASLRVRGGPRPAPAQTLPPLVKLVDLPRNAAKPPPATQADSPIAYPQALRATPRPASSPTPRPTPRPTPTPAPREIAEYRKLNPALQKVPDDIARMQVARLKQLGLSAASASNITQGVDKALIDGAERFYNPTTPGSGSTEVMRMGSRPESANASTFSAYVPPLSWVSTPSPLESFLGRILPPGKPYEADLTTDPATGLPELRLAVRKEDNVWTHEALTFIERWNPSSAATPVVDVQVLKATGTPERQFRMPLPPFSGTLDEFKDQMYGLTMLAYQEALAGRSLATP</sequence>
<dbReference type="Proteomes" id="UP000703893">
    <property type="component" value="Unassembled WGS sequence"/>
</dbReference>
<feature type="region of interest" description="Disordered" evidence="1">
    <location>
        <begin position="74"/>
        <end position="97"/>
    </location>
</feature>
<evidence type="ECO:0000313" key="3">
    <source>
        <dbReference type="Proteomes" id="UP000703893"/>
    </source>
</evidence>
<evidence type="ECO:0000256" key="1">
    <source>
        <dbReference type="SAM" id="MobiDB-lite"/>
    </source>
</evidence>
<proteinExistence type="predicted"/>
<protein>
    <submittedName>
        <fullName evidence="2">Uncharacterized protein</fullName>
    </submittedName>
</protein>
<accession>A0A938BKV1</accession>
<gene>
    <name evidence="2" type="ORF">FJZ00_05640</name>
</gene>